<evidence type="ECO:0000256" key="9">
    <source>
        <dbReference type="ARBA" id="ARBA00022842"/>
    </source>
</evidence>
<keyword evidence="9" id="KW-0460">Magnesium</keyword>
<dbReference type="PANTHER" id="PTHR43686:SF1">
    <property type="entry name" value="AMINOTRAN_5 DOMAIN-CONTAINING PROTEIN"/>
    <property type="match status" value="1"/>
</dbReference>
<keyword evidence="12" id="KW-0411">Iron-sulfur</keyword>
<evidence type="ECO:0000256" key="5">
    <source>
        <dbReference type="ARBA" id="ARBA00022694"/>
    </source>
</evidence>
<comment type="caution">
    <text evidence="15">The sequence shown here is derived from an EMBL/GenBank/DDBJ whole genome shotgun (WGS) entry which is preliminary data.</text>
</comment>
<dbReference type="GO" id="GO:0000049">
    <property type="term" value="F:tRNA binding"/>
    <property type="evidence" value="ECO:0007669"/>
    <property type="project" value="UniProtKB-KW"/>
</dbReference>
<accession>A6G7U2</accession>
<evidence type="ECO:0000256" key="7">
    <source>
        <dbReference type="ARBA" id="ARBA00022741"/>
    </source>
</evidence>
<evidence type="ECO:0000256" key="11">
    <source>
        <dbReference type="ARBA" id="ARBA00023004"/>
    </source>
</evidence>
<keyword evidence="5" id="KW-0819">tRNA processing</keyword>
<evidence type="ECO:0000256" key="1">
    <source>
        <dbReference type="ARBA" id="ARBA00022485"/>
    </source>
</evidence>
<evidence type="ECO:0000256" key="13">
    <source>
        <dbReference type="SAM" id="MobiDB-lite"/>
    </source>
</evidence>
<dbReference type="HAMAP" id="MF_01850">
    <property type="entry name" value="TtcA"/>
    <property type="match status" value="1"/>
</dbReference>
<dbReference type="Gene3D" id="3.40.50.620">
    <property type="entry name" value="HUPs"/>
    <property type="match status" value="1"/>
</dbReference>
<dbReference type="CDD" id="cd24138">
    <property type="entry name" value="TtcA-like"/>
    <property type="match status" value="1"/>
</dbReference>
<dbReference type="eggNOG" id="COG0037">
    <property type="taxonomic scope" value="Bacteria"/>
</dbReference>
<evidence type="ECO:0000256" key="8">
    <source>
        <dbReference type="ARBA" id="ARBA00022840"/>
    </source>
</evidence>
<evidence type="ECO:0000313" key="16">
    <source>
        <dbReference type="Proteomes" id="UP000005801"/>
    </source>
</evidence>
<keyword evidence="6" id="KW-0479">Metal-binding</keyword>
<dbReference type="RefSeq" id="WP_006972787.1">
    <property type="nucleotide sequence ID" value="NZ_ABCS01000036.1"/>
</dbReference>
<dbReference type="PANTHER" id="PTHR43686">
    <property type="entry name" value="SULFURTRANSFERASE-RELATED"/>
    <property type="match status" value="1"/>
</dbReference>
<evidence type="ECO:0000256" key="12">
    <source>
        <dbReference type="ARBA" id="ARBA00023014"/>
    </source>
</evidence>
<evidence type="ECO:0000259" key="14">
    <source>
        <dbReference type="Pfam" id="PF01171"/>
    </source>
</evidence>
<reference evidence="15 16" key="1">
    <citation type="submission" date="2007-06" db="EMBL/GenBank/DDBJ databases">
        <authorList>
            <person name="Shimkets L."/>
            <person name="Ferriera S."/>
            <person name="Johnson J."/>
            <person name="Kravitz S."/>
            <person name="Beeson K."/>
            <person name="Sutton G."/>
            <person name="Rogers Y.-H."/>
            <person name="Friedman R."/>
            <person name="Frazier M."/>
            <person name="Venter J.C."/>
        </authorList>
    </citation>
    <scope>NUCLEOTIDE SEQUENCE [LARGE SCALE GENOMIC DNA]</scope>
    <source>
        <strain evidence="15 16">SIR-1</strain>
    </source>
</reference>
<dbReference type="InterPro" id="IPR011063">
    <property type="entry name" value="TilS/TtcA_N"/>
</dbReference>
<evidence type="ECO:0000256" key="3">
    <source>
        <dbReference type="ARBA" id="ARBA00022555"/>
    </source>
</evidence>
<dbReference type="GO" id="GO:0046872">
    <property type="term" value="F:metal ion binding"/>
    <property type="evidence" value="ECO:0007669"/>
    <property type="project" value="UniProtKB-KW"/>
</dbReference>
<dbReference type="STRING" id="391625.PPSIR1_23499"/>
<dbReference type="GO" id="GO:0008033">
    <property type="term" value="P:tRNA processing"/>
    <property type="evidence" value="ECO:0007669"/>
    <property type="project" value="UniProtKB-KW"/>
</dbReference>
<dbReference type="NCBIfam" id="NF007972">
    <property type="entry name" value="PRK10696.1"/>
    <property type="match status" value="1"/>
</dbReference>
<dbReference type="InterPro" id="IPR012089">
    <property type="entry name" value="tRNA_Cyd_32_2_STrfase"/>
</dbReference>
<keyword evidence="1" id="KW-0004">4Fe-4S</keyword>
<keyword evidence="3" id="KW-0820">tRNA-binding</keyword>
<dbReference type="GO" id="GO:0016740">
    <property type="term" value="F:transferase activity"/>
    <property type="evidence" value="ECO:0007669"/>
    <property type="project" value="UniProtKB-KW"/>
</dbReference>
<evidence type="ECO:0000256" key="10">
    <source>
        <dbReference type="ARBA" id="ARBA00022884"/>
    </source>
</evidence>
<organism evidence="15 16">
    <name type="scientific">Plesiocystis pacifica SIR-1</name>
    <dbReference type="NCBI Taxonomy" id="391625"/>
    <lineage>
        <taxon>Bacteria</taxon>
        <taxon>Pseudomonadati</taxon>
        <taxon>Myxococcota</taxon>
        <taxon>Polyangia</taxon>
        <taxon>Nannocystales</taxon>
        <taxon>Nannocystaceae</taxon>
        <taxon>Plesiocystis</taxon>
    </lineage>
</organism>
<keyword evidence="2" id="KW-0963">Cytoplasm</keyword>
<dbReference type="Pfam" id="PF01171">
    <property type="entry name" value="ATP_bind_3"/>
    <property type="match status" value="1"/>
</dbReference>
<feature type="region of interest" description="Disordered" evidence="13">
    <location>
        <begin position="279"/>
        <end position="310"/>
    </location>
</feature>
<dbReference type="InterPro" id="IPR014729">
    <property type="entry name" value="Rossmann-like_a/b/a_fold"/>
</dbReference>
<keyword evidence="10" id="KW-0694">RNA-binding</keyword>
<keyword evidence="4" id="KW-0808">Transferase</keyword>
<dbReference type="SUPFAM" id="SSF52402">
    <property type="entry name" value="Adenine nucleotide alpha hydrolases-like"/>
    <property type="match status" value="1"/>
</dbReference>
<dbReference type="Proteomes" id="UP000005801">
    <property type="component" value="Unassembled WGS sequence"/>
</dbReference>
<evidence type="ECO:0000256" key="4">
    <source>
        <dbReference type="ARBA" id="ARBA00022679"/>
    </source>
</evidence>
<name>A6G7U2_9BACT</name>
<protein>
    <submittedName>
        <fullName evidence="15">ATPase</fullName>
    </submittedName>
</protein>
<evidence type="ECO:0000256" key="6">
    <source>
        <dbReference type="ARBA" id="ARBA00022723"/>
    </source>
</evidence>
<keyword evidence="16" id="KW-1185">Reference proteome</keyword>
<proteinExistence type="inferred from homology"/>
<evidence type="ECO:0000313" key="15">
    <source>
        <dbReference type="EMBL" id="EDM78035.1"/>
    </source>
</evidence>
<dbReference type="GO" id="GO:0051539">
    <property type="term" value="F:4 iron, 4 sulfur cluster binding"/>
    <property type="evidence" value="ECO:0007669"/>
    <property type="project" value="UniProtKB-KW"/>
</dbReference>
<dbReference type="EMBL" id="ABCS01000036">
    <property type="protein sequence ID" value="EDM78035.1"/>
    <property type="molecule type" value="Genomic_DNA"/>
</dbReference>
<feature type="domain" description="tRNA(Ile)-lysidine/2-thiocytidine synthase N-terminal" evidence="14">
    <location>
        <begin position="47"/>
        <end position="210"/>
    </location>
</feature>
<keyword evidence="7" id="KW-0547">Nucleotide-binding</keyword>
<dbReference type="OrthoDB" id="9801054at2"/>
<dbReference type="AlphaFoldDB" id="A6G7U2"/>
<gene>
    <name evidence="15" type="ORF">PPSIR1_23499</name>
</gene>
<dbReference type="GO" id="GO:0005524">
    <property type="term" value="F:ATP binding"/>
    <property type="evidence" value="ECO:0007669"/>
    <property type="project" value="UniProtKB-KW"/>
</dbReference>
<keyword evidence="8" id="KW-0067">ATP-binding</keyword>
<feature type="compositionally biased region" description="Basic and acidic residues" evidence="13">
    <location>
        <begin position="296"/>
        <end position="310"/>
    </location>
</feature>
<feature type="compositionally biased region" description="Acidic residues" evidence="13">
    <location>
        <begin position="281"/>
        <end position="295"/>
    </location>
</feature>
<keyword evidence="11" id="KW-0408">Iron</keyword>
<evidence type="ECO:0000256" key="2">
    <source>
        <dbReference type="ARBA" id="ARBA00022490"/>
    </source>
</evidence>
<sequence>MSAEAEPNSKVDSKARARERGQLERRLLRQMSRLNRRFDLIAPDDTIMVAISGGKDSWALLHLLRAYKRVVPFDYELVAVNLDQGHPGFPVEVLRAHLEAEGFAYRLVHRDTHSVVKANTKAGKAYCSLCSRLRRGILYDVAVELGATKIALGHHRDDVVETLMLNLFYAGQLKAMPPKLRSDDGRNVIIRPLGTCAEADIARYAALANFPIVPCDLCGSQPNLKRQQMKALLTQLEGDNPLLRKNMLAAVGNVKASHLWDGELLAALTEDGEARGRDAFLDGEDAGGCGSDDDEGAKHDGRIRLEVLPS</sequence>
<dbReference type="InterPro" id="IPR035107">
    <property type="entry name" value="tRNA_thiolation_TtcA_Ctu1"/>
</dbReference>
<dbReference type="PIRSF" id="PIRSF004976">
    <property type="entry name" value="ATPase_YdaO"/>
    <property type="match status" value="1"/>
</dbReference>